<dbReference type="EMBL" id="JBHSMJ010000004">
    <property type="protein sequence ID" value="MFC5446859.1"/>
    <property type="molecule type" value="Genomic_DNA"/>
</dbReference>
<feature type="transmembrane region" description="Helical" evidence="1">
    <location>
        <begin position="262"/>
        <end position="283"/>
    </location>
</feature>
<keyword evidence="1" id="KW-0472">Membrane</keyword>
<organism evidence="2 3">
    <name type="scientific">Paenibacillus aestuarii</name>
    <dbReference type="NCBI Taxonomy" id="516965"/>
    <lineage>
        <taxon>Bacteria</taxon>
        <taxon>Bacillati</taxon>
        <taxon>Bacillota</taxon>
        <taxon>Bacilli</taxon>
        <taxon>Bacillales</taxon>
        <taxon>Paenibacillaceae</taxon>
        <taxon>Paenibacillus</taxon>
    </lineage>
</organism>
<evidence type="ECO:0008006" key="4">
    <source>
        <dbReference type="Google" id="ProtNLM"/>
    </source>
</evidence>
<protein>
    <recommendedName>
        <fullName evidence="4">Glycosyltransferase RgtA/B/C/D-like domain-containing protein</fullName>
    </recommendedName>
</protein>
<feature type="transmembrane region" description="Helical" evidence="1">
    <location>
        <begin position="43"/>
        <end position="64"/>
    </location>
</feature>
<feature type="transmembrane region" description="Helical" evidence="1">
    <location>
        <begin position="121"/>
        <end position="153"/>
    </location>
</feature>
<evidence type="ECO:0000313" key="3">
    <source>
        <dbReference type="Proteomes" id="UP001596044"/>
    </source>
</evidence>
<feature type="transmembrane region" description="Helical" evidence="1">
    <location>
        <begin position="450"/>
        <end position="469"/>
    </location>
</feature>
<feature type="transmembrane region" description="Helical" evidence="1">
    <location>
        <begin position="193"/>
        <end position="210"/>
    </location>
</feature>
<evidence type="ECO:0000313" key="2">
    <source>
        <dbReference type="EMBL" id="MFC5446859.1"/>
    </source>
</evidence>
<keyword evidence="1" id="KW-1133">Transmembrane helix</keyword>
<dbReference type="Proteomes" id="UP001596044">
    <property type="component" value="Unassembled WGS sequence"/>
</dbReference>
<gene>
    <name evidence="2" type="ORF">ACFPOG_01170</name>
</gene>
<keyword evidence="1" id="KW-0812">Transmembrane</keyword>
<feature type="transmembrane region" description="Helical" evidence="1">
    <location>
        <begin position="76"/>
        <end position="98"/>
    </location>
</feature>
<proteinExistence type="predicted"/>
<dbReference type="RefSeq" id="WP_270880446.1">
    <property type="nucleotide sequence ID" value="NZ_JAQFVF010000033.1"/>
</dbReference>
<evidence type="ECO:0000256" key="1">
    <source>
        <dbReference type="SAM" id="Phobius"/>
    </source>
</evidence>
<keyword evidence="3" id="KW-1185">Reference proteome</keyword>
<reference evidence="3" key="1">
    <citation type="journal article" date="2019" name="Int. J. Syst. Evol. Microbiol.">
        <title>The Global Catalogue of Microorganisms (GCM) 10K type strain sequencing project: providing services to taxonomists for standard genome sequencing and annotation.</title>
        <authorList>
            <consortium name="The Broad Institute Genomics Platform"/>
            <consortium name="The Broad Institute Genome Sequencing Center for Infectious Disease"/>
            <person name="Wu L."/>
            <person name="Ma J."/>
        </authorList>
    </citation>
    <scope>NUCLEOTIDE SEQUENCE [LARGE SCALE GENOMIC DNA]</scope>
    <source>
        <strain evidence="3">KACC 11904</strain>
    </source>
</reference>
<feature type="transmembrane region" description="Helical" evidence="1">
    <location>
        <begin position="240"/>
        <end position="257"/>
    </location>
</feature>
<accession>A0ABW0K120</accession>
<sequence>MKLLKYVIPTVIAILALSLSFYTEKFFRVGQPTQIFTYYSSKLIYFLFIFFGSKFLYHFGSFLIKKDLFYLKWGRNFIFHLVPLIVALIFAWPGIFVWDEFGTYDYASRFILDNWQSYLTVYYYIINLYIFPSVGTIVLVNIVIFSLVSSWIITHLTISLSNIKLRWLLFLFTGIGFLSPAILFSLLMTYRSSMIASFELLLCGLLYLLARKKIQINLPKLILICLLTVILSVWRKEGIYHLILVPLFLLVFFRHYLNRKTLVCFFIAVLGGYFILDVAYSHFTNQQNTTMDTMRYELTAYMNPLSNILADKNASIDATAIVTFNKVIDVEKTKQLSYHYESPSFWDGGVREKFTSSDLRAFKRAYWKTVWANKDIFVSARLRTMLGASGFSIKGYYPSSSIYNYLSGIKSREGDFSRDTVLTQKLNYPINLWLDSKIVSYLEFSKKHLIVFWNFTPLLLILLVIFIRTFSFKNPLVWINTIVLARIPVLFVLEPGSYFMYYYPMYLSGVYIIFIYLIEKASYNVSRGVSHG</sequence>
<feature type="transmembrane region" description="Helical" evidence="1">
    <location>
        <begin position="476"/>
        <end position="493"/>
    </location>
</feature>
<feature type="transmembrane region" description="Helical" evidence="1">
    <location>
        <begin position="165"/>
        <end position="187"/>
    </location>
</feature>
<feature type="transmembrane region" description="Helical" evidence="1">
    <location>
        <begin position="217"/>
        <end position="234"/>
    </location>
</feature>
<feature type="transmembrane region" description="Helical" evidence="1">
    <location>
        <begin position="7"/>
        <end position="23"/>
    </location>
</feature>
<comment type="caution">
    <text evidence="2">The sequence shown here is derived from an EMBL/GenBank/DDBJ whole genome shotgun (WGS) entry which is preliminary data.</text>
</comment>
<name>A0ABW0K120_9BACL</name>
<feature type="transmembrane region" description="Helical" evidence="1">
    <location>
        <begin position="499"/>
        <end position="518"/>
    </location>
</feature>